<dbReference type="SUPFAM" id="SSF81345">
    <property type="entry name" value="ABC transporter involved in vitamin B12 uptake, BtuC"/>
    <property type="match status" value="1"/>
</dbReference>
<dbReference type="GO" id="GO:0022857">
    <property type="term" value="F:transmembrane transporter activity"/>
    <property type="evidence" value="ECO:0007669"/>
    <property type="project" value="InterPro"/>
</dbReference>
<comment type="subcellular location">
    <subcellularLocation>
        <location evidence="1">Cell membrane</location>
        <topology evidence="1">Multi-pass membrane protein</topology>
    </subcellularLocation>
</comment>
<keyword evidence="6 8" id="KW-1133">Transmembrane helix</keyword>
<feature type="transmembrane region" description="Helical" evidence="8">
    <location>
        <begin position="30"/>
        <end position="54"/>
    </location>
</feature>
<keyword evidence="4" id="KW-1003">Cell membrane</keyword>
<sequence>MKFDQAIDGKRVLRFANGLQMRTLDIKVGLCLFTITIILIVISLNVGVTDVGVYEFLHMLFGHSLEHHQSYALWVVRIPHILLGLMVGWCAALAGAILQPIARNPLADPGLFGISQGSMTMIIILLAFVPAAPKMLIVLAALAGGLTVALFLTLLVGNNRASGLAILLMGIATSSVLGSVSSFLLLYLPTELSLNLAGWMEGSLFQASWSVIASFIPLFLLSIIGILLIGPALNRYELGNELALSLGEPVKYSRPMLMVFAVLLSTASVAAVGPLSFIGILAPHLASFVSSATGRARLFLSALVGSNLVVAADIVTKAAPAGVFLPIGLSFTLIGVPLFILTMRLRALRKR</sequence>
<dbReference type="InterPro" id="IPR037294">
    <property type="entry name" value="ABC_BtuC-like"/>
</dbReference>
<feature type="transmembrane region" description="Helical" evidence="8">
    <location>
        <begin position="110"/>
        <end position="129"/>
    </location>
</feature>
<dbReference type="Proteomes" id="UP000032735">
    <property type="component" value="Chromosome"/>
</dbReference>
<evidence type="ECO:0000256" key="3">
    <source>
        <dbReference type="ARBA" id="ARBA00022448"/>
    </source>
</evidence>
<gene>
    <name evidence="9" type="ORF">XPG1_1069</name>
</gene>
<feature type="transmembrane region" description="Helical" evidence="8">
    <location>
        <begin position="257"/>
        <end position="282"/>
    </location>
</feature>
<name>A0A068R140_9GAMM</name>
<reference evidence="9 10" key="1">
    <citation type="submission" date="2013-07" db="EMBL/GenBank/DDBJ databases">
        <authorList>
            <person name="Genoscope - CEA"/>
        </authorList>
    </citation>
    <scope>NUCLEOTIDE SEQUENCE [LARGE SCALE GENOMIC DNA]</scope>
    <source>
        <strain evidence="9 10">G6</strain>
    </source>
</reference>
<feature type="transmembrane region" description="Helical" evidence="8">
    <location>
        <begin position="135"/>
        <end position="157"/>
    </location>
</feature>
<dbReference type="STRING" id="1354304.XPG1_1069"/>
<evidence type="ECO:0000256" key="6">
    <source>
        <dbReference type="ARBA" id="ARBA00022989"/>
    </source>
</evidence>
<keyword evidence="7 8" id="KW-0472">Membrane</keyword>
<dbReference type="CDD" id="cd06550">
    <property type="entry name" value="TM_ABC_iron-siderophores_like"/>
    <property type="match status" value="1"/>
</dbReference>
<keyword evidence="10" id="KW-1185">Reference proteome</keyword>
<dbReference type="Gene3D" id="1.10.3470.10">
    <property type="entry name" value="ABC transporter involved in vitamin B12 uptake, BtuC"/>
    <property type="match status" value="1"/>
</dbReference>
<feature type="transmembrane region" description="Helical" evidence="8">
    <location>
        <begin position="74"/>
        <end position="98"/>
    </location>
</feature>
<feature type="transmembrane region" description="Helical" evidence="8">
    <location>
        <begin position="323"/>
        <end position="341"/>
    </location>
</feature>
<evidence type="ECO:0000313" key="9">
    <source>
        <dbReference type="EMBL" id="CDG20724.1"/>
    </source>
</evidence>
<dbReference type="HOGENOM" id="CLU_013016_1_1_6"/>
<protein>
    <submittedName>
        <fullName evidence="9">Transport system permease protein</fullName>
    </submittedName>
</protein>
<comment type="similarity">
    <text evidence="2">Belongs to the binding-protein-dependent transport system permease family. FecCD subfamily.</text>
</comment>
<dbReference type="PANTHER" id="PTHR30472">
    <property type="entry name" value="FERRIC ENTEROBACTIN TRANSPORT SYSTEM PERMEASE PROTEIN"/>
    <property type="match status" value="1"/>
</dbReference>
<keyword evidence="3" id="KW-0813">Transport</keyword>
<evidence type="ECO:0000256" key="5">
    <source>
        <dbReference type="ARBA" id="ARBA00022692"/>
    </source>
</evidence>
<dbReference type="RefSeq" id="WP_045958059.1">
    <property type="nucleotide sequence ID" value="NZ_FO704551.1"/>
</dbReference>
<evidence type="ECO:0000256" key="2">
    <source>
        <dbReference type="ARBA" id="ARBA00007935"/>
    </source>
</evidence>
<evidence type="ECO:0000256" key="4">
    <source>
        <dbReference type="ARBA" id="ARBA00022475"/>
    </source>
</evidence>
<evidence type="ECO:0000256" key="8">
    <source>
        <dbReference type="SAM" id="Phobius"/>
    </source>
</evidence>
<dbReference type="GO" id="GO:0005886">
    <property type="term" value="C:plasma membrane"/>
    <property type="evidence" value="ECO:0007669"/>
    <property type="project" value="UniProtKB-SubCell"/>
</dbReference>
<dbReference type="Pfam" id="PF01032">
    <property type="entry name" value="FecCD"/>
    <property type="match status" value="1"/>
</dbReference>
<dbReference type="OrthoDB" id="9055647at2"/>
<evidence type="ECO:0000313" key="10">
    <source>
        <dbReference type="Proteomes" id="UP000032735"/>
    </source>
</evidence>
<dbReference type="PANTHER" id="PTHR30472:SF24">
    <property type="entry name" value="FERRIC ENTEROBACTIN TRANSPORT SYSTEM PERMEASE PROTEIN FEPG"/>
    <property type="match status" value="1"/>
</dbReference>
<feature type="transmembrane region" description="Helical" evidence="8">
    <location>
        <begin position="164"/>
        <end position="187"/>
    </location>
</feature>
<proteinExistence type="inferred from homology"/>
<accession>A0A068R140</accession>
<dbReference type="InterPro" id="IPR000522">
    <property type="entry name" value="ABC_transptr_permease_BtuC"/>
</dbReference>
<keyword evidence="5 8" id="KW-0812">Transmembrane</keyword>
<dbReference type="GO" id="GO:0033214">
    <property type="term" value="P:siderophore-iron import into cell"/>
    <property type="evidence" value="ECO:0007669"/>
    <property type="project" value="TreeGrafter"/>
</dbReference>
<organism evidence="9 10">
    <name type="scientific">Xenorhabdus poinarii G6</name>
    <dbReference type="NCBI Taxonomy" id="1354304"/>
    <lineage>
        <taxon>Bacteria</taxon>
        <taxon>Pseudomonadati</taxon>
        <taxon>Pseudomonadota</taxon>
        <taxon>Gammaproteobacteria</taxon>
        <taxon>Enterobacterales</taxon>
        <taxon>Morganellaceae</taxon>
        <taxon>Xenorhabdus</taxon>
    </lineage>
</organism>
<feature type="transmembrane region" description="Helical" evidence="8">
    <location>
        <begin position="207"/>
        <end position="229"/>
    </location>
</feature>
<evidence type="ECO:0000256" key="1">
    <source>
        <dbReference type="ARBA" id="ARBA00004651"/>
    </source>
</evidence>
<dbReference type="EMBL" id="FO704551">
    <property type="protein sequence ID" value="CDG20724.1"/>
    <property type="molecule type" value="Genomic_DNA"/>
</dbReference>
<dbReference type="KEGG" id="xpo:XPG1_1069"/>
<dbReference type="AlphaFoldDB" id="A0A068R140"/>
<evidence type="ECO:0000256" key="7">
    <source>
        <dbReference type="ARBA" id="ARBA00023136"/>
    </source>
</evidence>